<feature type="domain" description="N-acetyltransferase" evidence="2">
    <location>
        <begin position="3"/>
        <end position="151"/>
    </location>
</feature>
<dbReference type="SUPFAM" id="SSF55729">
    <property type="entry name" value="Acyl-CoA N-acyltransferases (Nat)"/>
    <property type="match status" value="1"/>
</dbReference>
<evidence type="ECO:0000313" key="3">
    <source>
        <dbReference type="EMBL" id="KKP60068.1"/>
    </source>
</evidence>
<dbReference type="InterPro" id="IPR016181">
    <property type="entry name" value="Acyl_CoA_acyltransferase"/>
</dbReference>
<dbReference type="CDD" id="cd04301">
    <property type="entry name" value="NAT_SF"/>
    <property type="match status" value="1"/>
</dbReference>
<dbReference type="PROSITE" id="PS51186">
    <property type="entry name" value="GNAT"/>
    <property type="match status" value="1"/>
</dbReference>
<dbReference type="EMBL" id="LBPP01000020">
    <property type="protein sequence ID" value="KKP60068.1"/>
    <property type="molecule type" value="Genomic_DNA"/>
</dbReference>
<dbReference type="Pfam" id="PF13673">
    <property type="entry name" value="Acetyltransf_10"/>
    <property type="match status" value="1"/>
</dbReference>
<reference evidence="3 4" key="1">
    <citation type="journal article" date="2015" name="Nature">
        <title>rRNA introns, odd ribosomes, and small enigmatic genomes across a large radiation of phyla.</title>
        <authorList>
            <person name="Brown C.T."/>
            <person name="Hug L.A."/>
            <person name="Thomas B.C."/>
            <person name="Sharon I."/>
            <person name="Castelle C.J."/>
            <person name="Singh A."/>
            <person name="Wilkins M.J."/>
            <person name="Williams K.H."/>
            <person name="Banfield J.F."/>
        </authorList>
    </citation>
    <scope>NUCLEOTIDE SEQUENCE [LARGE SCALE GENOMIC DNA]</scope>
</reference>
<protein>
    <submittedName>
        <fullName evidence="3">GNAT family acetyltransferase</fullName>
    </submittedName>
</protein>
<dbReference type="AlphaFoldDB" id="A0A0G0ASI8"/>
<dbReference type="PATRIC" id="fig|1618477.3.peg.347"/>
<accession>A0A0G0ASI8</accession>
<sequence>MVLTIRLFSPNIAKELSEMITLVINQLEKENPTLNYQLVRDEDQSEELIKAAKKGKMWVALKNNKIVGTLSLQDKRLRRFFVHPDCQKQGIGRQLINTVYEYMKKNNIKEIWVGSIIRAVPIYEKLGFKKVKQFFNKEINQDEMEMKFSLE</sequence>
<evidence type="ECO:0000259" key="2">
    <source>
        <dbReference type="PROSITE" id="PS51186"/>
    </source>
</evidence>
<dbReference type="PANTHER" id="PTHR13947">
    <property type="entry name" value="GNAT FAMILY N-ACETYLTRANSFERASE"/>
    <property type="match status" value="1"/>
</dbReference>
<dbReference type="Gene3D" id="3.40.630.30">
    <property type="match status" value="1"/>
</dbReference>
<dbReference type="GO" id="GO:0008080">
    <property type="term" value="F:N-acetyltransferase activity"/>
    <property type="evidence" value="ECO:0007669"/>
    <property type="project" value="InterPro"/>
</dbReference>
<name>A0A0G0ASI8_9BACT</name>
<dbReference type="InterPro" id="IPR000182">
    <property type="entry name" value="GNAT_dom"/>
</dbReference>
<evidence type="ECO:0000313" key="4">
    <source>
        <dbReference type="Proteomes" id="UP000034688"/>
    </source>
</evidence>
<dbReference type="STRING" id="1618477.UR54_C0020G0011"/>
<keyword evidence="1 3" id="KW-0808">Transferase</keyword>
<dbReference type="InterPro" id="IPR050769">
    <property type="entry name" value="NAT_camello-type"/>
</dbReference>
<dbReference type="Proteomes" id="UP000034688">
    <property type="component" value="Unassembled WGS sequence"/>
</dbReference>
<comment type="caution">
    <text evidence="3">The sequence shown here is derived from an EMBL/GenBank/DDBJ whole genome shotgun (WGS) entry which is preliminary data.</text>
</comment>
<dbReference type="PANTHER" id="PTHR13947:SF37">
    <property type="entry name" value="LD18367P"/>
    <property type="match status" value="1"/>
</dbReference>
<evidence type="ECO:0000256" key="1">
    <source>
        <dbReference type="ARBA" id="ARBA00022679"/>
    </source>
</evidence>
<gene>
    <name evidence="3" type="ORF">UR54_C0020G0011</name>
</gene>
<organism evidence="3 4">
    <name type="scientific">Candidatus Roizmanbacteria bacterium GW2011_GWA2_34_18</name>
    <dbReference type="NCBI Taxonomy" id="1618477"/>
    <lineage>
        <taxon>Bacteria</taxon>
        <taxon>Candidatus Roizmaniibacteriota</taxon>
    </lineage>
</organism>
<proteinExistence type="predicted"/>